<dbReference type="AlphaFoldDB" id="A0A699JGH9"/>
<sequence>PTASPIVRRRKGNEVMVESDTPMKKKLQEEIDAQVARELEEQQKREDIRMNEQIARDAKVARIHAEEEIQGMIDSLDKSNETVAKYLQEYQQFASELPLEKKIELISDIKREYYMAMIKSNLGWRFKDFKGMTFEEIEAKFAEVWKQVEDFIPMGSKEEAERLKRKGINLEKEQVKKQKSSKEAHETETSTKEFTKDKIKEIMQLVPVEDVYVQALQVKHPIIDWKVHLEGERSHWQIIRLGGSYACYQFFVDLLRQLDREDLNQLWDLVKEYLNIRPASSDKEMELWVELKRMYEPDSKDQLWTLTQNYMHAPVKWKLYDLSGVHHVTAKDKEIFMLVEKDYPLRRGLALVMISYRLQVENHSQMAEDLIRKIYNIANTPRKQNN</sequence>
<evidence type="ECO:0000313" key="3">
    <source>
        <dbReference type="EMBL" id="GFA33757.1"/>
    </source>
</evidence>
<feature type="non-terminal residue" evidence="3">
    <location>
        <position position="1"/>
    </location>
</feature>
<feature type="region of interest" description="Disordered" evidence="2">
    <location>
        <begin position="1"/>
        <end position="22"/>
    </location>
</feature>
<reference evidence="3" key="1">
    <citation type="journal article" date="2019" name="Sci. Rep.">
        <title>Draft genome of Tanacetum cinerariifolium, the natural source of mosquito coil.</title>
        <authorList>
            <person name="Yamashiro T."/>
            <person name="Shiraishi A."/>
            <person name="Satake H."/>
            <person name="Nakayama K."/>
        </authorList>
    </citation>
    <scope>NUCLEOTIDE SEQUENCE</scope>
</reference>
<keyword evidence="1" id="KW-0175">Coiled coil</keyword>
<evidence type="ECO:0000256" key="1">
    <source>
        <dbReference type="SAM" id="Coils"/>
    </source>
</evidence>
<accession>A0A699JGH9</accession>
<organism evidence="3">
    <name type="scientific">Tanacetum cinerariifolium</name>
    <name type="common">Dalmatian daisy</name>
    <name type="synonym">Chrysanthemum cinerariifolium</name>
    <dbReference type="NCBI Taxonomy" id="118510"/>
    <lineage>
        <taxon>Eukaryota</taxon>
        <taxon>Viridiplantae</taxon>
        <taxon>Streptophyta</taxon>
        <taxon>Embryophyta</taxon>
        <taxon>Tracheophyta</taxon>
        <taxon>Spermatophyta</taxon>
        <taxon>Magnoliopsida</taxon>
        <taxon>eudicotyledons</taxon>
        <taxon>Gunneridae</taxon>
        <taxon>Pentapetalae</taxon>
        <taxon>asterids</taxon>
        <taxon>campanulids</taxon>
        <taxon>Asterales</taxon>
        <taxon>Asteraceae</taxon>
        <taxon>Asteroideae</taxon>
        <taxon>Anthemideae</taxon>
        <taxon>Anthemidinae</taxon>
        <taxon>Tanacetum</taxon>
    </lineage>
</organism>
<evidence type="ECO:0000256" key="2">
    <source>
        <dbReference type="SAM" id="MobiDB-lite"/>
    </source>
</evidence>
<proteinExistence type="predicted"/>
<comment type="caution">
    <text evidence="3">The sequence shown here is derived from an EMBL/GenBank/DDBJ whole genome shotgun (WGS) entry which is preliminary data.</text>
</comment>
<feature type="coiled-coil region" evidence="1">
    <location>
        <begin position="24"/>
        <end position="96"/>
    </location>
</feature>
<gene>
    <name evidence="3" type="ORF">Tci_605729</name>
</gene>
<name>A0A699JGH9_TANCI</name>
<dbReference type="EMBL" id="BKCJ010406836">
    <property type="protein sequence ID" value="GFA33757.1"/>
    <property type="molecule type" value="Genomic_DNA"/>
</dbReference>
<protein>
    <submittedName>
        <fullName evidence="3">Uncharacterized protein</fullName>
    </submittedName>
</protein>